<dbReference type="GeneID" id="102512302"/>
<dbReference type="InterPro" id="IPR004727">
    <property type="entry name" value="CLCA_chordata"/>
</dbReference>
<keyword evidence="11" id="KW-0868">Chloride</keyword>
<evidence type="ECO:0000256" key="10">
    <source>
        <dbReference type="ARBA" id="ARBA00023180"/>
    </source>
</evidence>
<dbReference type="NCBIfam" id="TIGR00868">
    <property type="entry name" value="hCaCC"/>
    <property type="match status" value="1"/>
</dbReference>
<evidence type="ECO:0000256" key="8">
    <source>
        <dbReference type="ARBA" id="ARBA00022833"/>
    </source>
</evidence>
<dbReference type="InterPro" id="IPR013642">
    <property type="entry name" value="CLCA_N"/>
</dbReference>
<dbReference type="InterPro" id="IPR013783">
    <property type="entry name" value="Ig-like_fold"/>
</dbReference>
<dbReference type="Pfam" id="PF13519">
    <property type="entry name" value="VWA_2"/>
    <property type="match status" value="1"/>
</dbReference>
<name>A0A8B8U8R0_CAMFR</name>
<dbReference type="FunFam" id="2.60.40.10:FF:001134">
    <property type="entry name" value="Calcium-activated chloride channel regulator 1"/>
    <property type="match status" value="1"/>
</dbReference>
<dbReference type="Gene3D" id="3.40.50.410">
    <property type="entry name" value="von Willebrand factor, type A domain"/>
    <property type="match status" value="1"/>
</dbReference>
<proteinExistence type="inferred from homology"/>
<dbReference type="FunFam" id="3.40.50.410:FF:000034">
    <property type="entry name" value="calcium-activated chloride channel regulator 1"/>
    <property type="match status" value="1"/>
</dbReference>
<dbReference type="Gene3D" id="2.60.40.10">
    <property type="entry name" value="Immunoglobulins"/>
    <property type="match status" value="1"/>
</dbReference>
<dbReference type="InterPro" id="IPR051266">
    <property type="entry name" value="CLCR"/>
</dbReference>
<dbReference type="PANTHER" id="PTHR10579">
    <property type="entry name" value="CALCIUM-ACTIVATED CHLORIDE CHANNEL REGULATOR"/>
    <property type="match status" value="1"/>
</dbReference>
<dbReference type="RefSeq" id="XP_032350622.1">
    <property type="nucleotide sequence ID" value="XM_032494731.1"/>
</dbReference>
<keyword evidence="7" id="KW-0378">Hydrolase</keyword>
<evidence type="ECO:0000256" key="5">
    <source>
        <dbReference type="ARBA" id="ARBA00022723"/>
    </source>
</evidence>
<feature type="signal peptide" evidence="14">
    <location>
        <begin position="1"/>
        <end position="21"/>
    </location>
</feature>
<protein>
    <recommendedName>
        <fullName evidence="12">Calcium-activated chloride channel regulator 1</fullName>
    </recommendedName>
</protein>
<dbReference type="NCBIfam" id="NF041940">
    <property type="entry name" value="choice_anch_X"/>
    <property type="match status" value="1"/>
</dbReference>
<dbReference type="CDD" id="cd00198">
    <property type="entry name" value="vWFA"/>
    <property type="match status" value="1"/>
</dbReference>
<evidence type="ECO:0000256" key="12">
    <source>
        <dbReference type="ARBA" id="ARBA00041120"/>
    </source>
</evidence>
<evidence type="ECO:0000256" key="7">
    <source>
        <dbReference type="ARBA" id="ARBA00022801"/>
    </source>
</evidence>
<evidence type="ECO:0000256" key="14">
    <source>
        <dbReference type="SAM" id="SignalP"/>
    </source>
</evidence>
<comment type="similarity">
    <text evidence="1">Belongs to the CLCR family.</text>
</comment>
<dbReference type="InterPro" id="IPR036465">
    <property type="entry name" value="vWFA_dom_sf"/>
</dbReference>
<evidence type="ECO:0000313" key="16">
    <source>
        <dbReference type="Proteomes" id="UP000694856"/>
    </source>
</evidence>
<accession>A0A8B8U8R0</accession>
<keyword evidence="3" id="KW-0109">Calcium transport</keyword>
<evidence type="ECO:0000256" key="11">
    <source>
        <dbReference type="ARBA" id="ARBA00023214"/>
    </source>
</evidence>
<dbReference type="SMART" id="SM00327">
    <property type="entry name" value="VWA"/>
    <property type="match status" value="1"/>
</dbReference>
<dbReference type="Pfam" id="PF08434">
    <property type="entry name" value="CLCA"/>
    <property type="match status" value="1"/>
</dbReference>
<keyword evidence="3" id="KW-0406">Ion transport</keyword>
<dbReference type="SUPFAM" id="SSF53300">
    <property type="entry name" value="vWA-like"/>
    <property type="match status" value="1"/>
</dbReference>
<keyword evidence="16" id="KW-1185">Reference proteome</keyword>
<reference evidence="17" key="1">
    <citation type="submission" date="2025-08" db="UniProtKB">
        <authorList>
            <consortium name="RefSeq"/>
        </authorList>
    </citation>
    <scope>IDENTIFICATION</scope>
    <source>
        <tissue evidence="17">Ear skin</tissue>
    </source>
</reference>
<dbReference type="AlphaFoldDB" id="A0A8B8U8R0"/>
<keyword evidence="4" id="KW-0645">Protease</keyword>
<feature type="transmembrane region" description="Helical" evidence="13">
    <location>
        <begin position="891"/>
        <end position="913"/>
    </location>
</feature>
<evidence type="ECO:0000256" key="9">
    <source>
        <dbReference type="ARBA" id="ARBA00023049"/>
    </source>
</evidence>
<evidence type="ECO:0000256" key="1">
    <source>
        <dbReference type="ARBA" id="ARBA00006398"/>
    </source>
</evidence>
<dbReference type="GO" id="GO:0008237">
    <property type="term" value="F:metallopeptidase activity"/>
    <property type="evidence" value="ECO:0007669"/>
    <property type="project" value="UniProtKB-KW"/>
</dbReference>
<dbReference type="GO" id="GO:0006508">
    <property type="term" value="P:proteolysis"/>
    <property type="evidence" value="ECO:0007669"/>
    <property type="project" value="UniProtKB-KW"/>
</dbReference>
<keyword evidence="10" id="KW-0325">Glycoprotein</keyword>
<keyword evidence="13" id="KW-0472">Membrane</keyword>
<dbReference type="GO" id="GO:0005886">
    <property type="term" value="C:plasma membrane"/>
    <property type="evidence" value="ECO:0007669"/>
    <property type="project" value="TreeGrafter"/>
</dbReference>
<dbReference type="PANTHER" id="PTHR10579:SF2">
    <property type="entry name" value="CALCIUM-ACTIVATED CHLORIDE CHANNEL REGULATOR 4"/>
    <property type="match status" value="1"/>
</dbReference>
<evidence type="ECO:0000256" key="3">
    <source>
        <dbReference type="ARBA" id="ARBA00022568"/>
    </source>
</evidence>
<dbReference type="GO" id="GO:0005229">
    <property type="term" value="F:intracellularly calcium-gated chloride channel activity"/>
    <property type="evidence" value="ECO:0007669"/>
    <property type="project" value="InterPro"/>
</dbReference>
<keyword evidence="5" id="KW-0479">Metal-binding</keyword>
<keyword evidence="9" id="KW-0482">Metalloprotease</keyword>
<keyword evidence="13" id="KW-0812">Transmembrane</keyword>
<organism evidence="16 17">
    <name type="scientific">Camelus ferus</name>
    <name type="common">Wild bactrian camel</name>
    <name type="synonym">Camelus bactrianus ferus</name>
    <dbReference type="NCBI Taxonomy" id="419612"/>
    <lineage>
        <taxon>Eukaryota</taxon>
        <taxon>Metazoa</taxon>
        <taxon>Chordata</taxon>
        <taxon>Craniata</taxon>
        <taxon>Vertebrata</taxon>
        <taxon>Euteleostomi</taxon>
        <taxon>Mammalia</taxon>
        <taxon>Eutheria</taxon>
        <taxon>Laurasiatheria</taxon>
        <taxon>Artiodactyla</taxon>
        <taxon>Tylopoda</taxon>
        <taxon>Camelidae</taxon>
        <taxon>Camelus</taxon>
    </lineage>
</organism>
<dbReference type="GO" id="GO:0006816">
    <property type="term" value="P:calcium ion transport"/>
    <property type="evidence" value="ECO:0007669"/>
    <property type="project" value="UniProtKB-KW"/>
</dbReference>
<sequence length="926" mass="101806">MGLFRSFVFLLGLCLLQRSNTSFIQLNDNGYEGIIIAIDPAVPEDETLIEQIKEMVTAASTYLFEATEKRFFFKNVSILVPENWKSNTQYKRPKHESYKHADVLVAPPTLPGRDEPYTKQFTACEEKGEYIHLTPDFVLGKKQDAYGPSGRLFVHEWAHLRWGVFDEYNDDEPFYSASSKKIEATRCSTGITGINRVYKCQGDSCITSRCKTDSKTKLYEKDCQFFPDKYQTEKASIMFMQSIDSVVEFCNEKNHNREAPSLQNKMCDSRSTWEVISNSEDFKNTTAMVTQPPPPVFSLLKIQERIVCLVLDKSGSMLNYNRLNRMNQAAKHFLLQTVENGSWVGMVHFDSSASIISNLIQISSSSERNKLLESLPTRAGGGTSICSGIRTGFQVIRSLYSQIDGSEIVLLTDGEDSSAKTCIEEVTNSGAIIHFIALGENADEAVIEMSIVTGGSHFYASDVAENNGLIDSFAALTSGNTGASQQSLQLESKGLKLNSNAWMNGTVVIDSTVGKDTFFLITWNQQSPTISLWDPNGTPMENFTVDTDSKMAYLNIPGNAKVGVWTYSLQAKVDTEILTVTVNSRAANSSVPPITMNAKMNKDTNSFPSPMIVYAEILQGYLPILGANVTAVIESQSGKTEVLELLDNGAGADVFKDDGVYSRYFTAYSENGRYSLKVQAHGGDSAVTRNLRHPPNRAAYIPGWVVNGNIEGNPPRPETDEDIQTNLESFTRTATGGAFVVSNVPAGSLPDLYPPSQITDLEATSDEDEIRLTWTAPGDNFDVGKVQQYIIRTSGSILDLRDNFDDALQVNTTDLLPNEANSKETFAFKPGNISEENATHIFIAIQSVDKSNLTSKVSNIAQVPLFVPQADEDPLHPDDSRPNSGVSVSTVVLSVVGSVVVVAVVLSTTICILSKKKNSSRPRTGF</sequence>
<evidence type="ECO:0000256" key="4">
    <source>
        <dbReference type="ARBA" id="ARBA00022670"/>
    </source>
</evidence>
<dbReference type="InterPro" id="IPR002035">
    <property type="entry name" value="VWF_A"/>
</dbReference>
<evidence type="ECO:0000256" key="13">
    <source>
        <dbReference type="SAM" id="Phobius"/>
    </source>
</evidence>
<gene>
    <name evidence="17" type="primary">CLCA4</name>
</gene>
<evidence type="ECO:0000256" key="2">
    <source>
        <dbReference type="ARBA" id="ARBA00022448"/>
    </source>
</evidence>
<keyword evidence="13" id="KW-1133">Transmembrane helix</keyword>
<keyword evidence="2" id="KW-0813">Transport</keyword>
<keyword evidence="3" id="KW-0106">Calcium</keyword>
<dbReference type="GO" id="GO:0046872">
    <property type="term" value="F:metal ion binding"/>
    <property type="evidence" value="ECO:0007669"/>
    <property type="project" value="UniProtKB-KW"/>
</dbReference>
<dbReference type="KEGG" id="cfr:102512302"/>
<keyword evidence="6 14" id="KW-0732">Signal</keyword>
<dbReference type="Proteomes" id="UP000694856">
    <property type="component" value="Chromosome 13"/>
</dbReference>
<keyword evidence="8" id="KW-0862">Zinc</keyword>
<evidence type="ECO:0000259" key="15">
    <source>
        <dbReference type="PROSITE" id="PS50234"/>
    </source>
</evidence>
<dbReference type="CTD" id="22802"/>
<evidence type="ECO:0000256" key="6">
    <source>
        <dbReference type="ARBA" id="ARBA00022729"/>
    </source>
</evidence>
<dbReference type="PROSITE" id="PS50234">
    <property type="entry name" value="VWFA"/>
    <property type="match status" value="1"/>
</dbReference>
<feature type="chain" id="PRO_5034466720" description="Calcium-activated chloride channel regulator 1" evidence="14">
    <location>
        <begin position="22"/>
        <end position="926"/>
    </location>
</feature>
<evidence type="ECO:0000313" key="17">
    <source>
        <dbReference type="RefSeq" id="XP_032350622.1"/>
    </source>
</evidence>
<feature type="domain" description="VWFA" evidence="15">
    <location>
        <begin position="306"/>
        <end position="476"/>
    </location>
</feature>